<gene>
    <name evidence="2" type="ORF">AC578_7749</name>
</gene>
<evidence type="ECO:0000313" key="2">
    <source>
        <dbReference type="EMBL" id="KXT03148.1"/>
    </source>
</evidence>
<proteinExistence type="predicted"/>
<feature type="region of interest" description="Disordered" evidence="1">
    <location>
        <begin position="72"/>
        <end position="100"/>
    </location>
</feature>
<reference evidence="2 3" key="1">
    <citation type="submission" date="2015-07" db="EMBL/GenBank/DDBJ databases">
        <title>Comparative genomics of the Sigatoka disease complex on banana suggests a link between parallel evolutionary changes in Pseudocercospora fijiensis and Pseudocercospora eumusae and increased virulence on the banana host.</title>
        <authorList>
            <person name="Chang T.-C."/>
            <person name="Salvucci A."/>
            <person name="Crous P.W."/>
            <person name="Stergiopoulos I."/>
        </authorList>
    </citation>
    <scope>NUCLEOTIDE SEQUENCE [LARGE SCALE GENOMIC DNA]</scope>
    <source>
        <strain evidence="2 3">CBS 114824</strain>
    </source>
</reference>
<dbReference type="EMBL" id="LFZN01000033">
    <property type="protein sequence ID" value="KXT03148.1"/>
    <property type="molecule type" value="Genomic_DNA"/>
</dbReference>
<accession>A0A139HL03</accession>
<feature type="compositionally biased region" description="Pro residues" evidence="1">
    <location>
        <begin position="84"/>
        <end position="100"/>
    </location>
</feature>
<feature type="region of interest" description="Disordered" evidence="1">
    <location>
        <begin position="34"/>
        <end position="58"/>
    </location>
</feature>
<evidence type="ECO:0000256" key="1">
    <source>
        <dbReference type="SAM" id="MobiDB-lite"/>
    </source>
</evidence>
<dbReference type="Proteomes" id="UP000070133">
    <property type="component" value="Unassembled WGS sequence"/>
</dbReference>
<evidence type="ECO:0000313" key="3">
    <source>
        <dbReference type="Proteomes" id="UP000070133"/>
    </source>
</evidence>
<protein>
    <submittedName>
        <fullName evidence="2">Uncharacterized protein</fullName>
    </submittedName>
</protein>
<sequence length="100" mass="10923">MARIEATNKTLHNIADLEEMVQLYITANGTAYRHPSMANKSPAGFDRNQDGSHPGPVKNTFLEVVTKNREALARAMNPSARTPDPTPPPAPKHPRPSSQP</sequence>
<dbReference type="AlphaFoldDB" id="A0A139HL03"/>
<keyword evidence="3" id="KW-1185">Reference proteome</keyword>
<name>A0A139HL03_9PEZI</name>
<organism evidence="2 3">
    <name type="scientific">Pseudocercospora eumusae</name>
    <dbReference type="NCBI Taxonomy" id="321146"/>
    <lineage>
        <taxon>Eukaryota</taxon>
        <taxon>Fungi</taxon>
        <taxon>Dikarya</taxon>
        <taxon>Ascomycota</taxon>
        <taxon>Pezizomycotina</taxon>
        <taxon>Dothideomycetes</taxon>
        <taxon>Dothideomycetidae</taxon>
        <taxon>Mycosphaerellales</taxon>
        <taxon>Mycosphaerellaceae</taxon>
        <taxon>Pseudocercospora</taxon>
    </lineage>
</organism>
<comment type="caution">
    <text evidence="2">The sequence shown here is derived from an EMBL/GenBank/DDBJ whole genome shotgun (WGS) entry which is preliminary data.</text>
</comment>